<keyword evidence="1" id="KW-0812">Transmembrane</keyword>
<accession>A0ABZ1N0Y0</accession>
<keyword evidence="1" id="KW-1133">Transmembrane helix</keyword>
<dbReference type="RefSeq" id="WP_405145744.1">
    <property type="nucleotide sequence ID" value="NZ_CP109527.1"/>
</dbReference>
<organism evidence="2 3">
    <name type="scientific">Nocardia salmonicida</name>
    <dbReference type="NCBI Taxonomy" id="53431"/>
    <lineage>
        <taxon>Bacteria</taxon>
        <taxon>Bacillati</taxon>
        <taxon>Actinomycetota</taxon>
        <taxon>Actinomycetes</taxon>
        <taxon>Mycobacteriales</taxon>
        <taxon>Nocardiaceae</taxon>
        <taxon>Nocardia</taxon>
    </lineage>
</organism>
<evidence type="ECO:0000313" key="3">
    <source>
        <dbReference type="Proteomes" id="UP001621418"/>
    </source>
</evidence>
<evidence type="ECO:0000313" key="2">
    <source>
        <dbReference type="EMBL" id="WTY33536.1"/>
    </source>
</evidence>
<keyword evidence="3" id="KW-1185">Reference proteome</keyword>
<reference evidence="2 3" key="1">
    <citation type="submission" date="2022-10" db="EMBL/GenBank/DDBJ databases">
        <title>The complete genomes of actinobacterial strains from the NBC collection.</title>
        <authorList>
            <person name="Joergensen T.S."/>
            <person name="Alvarez Arevalo M."/>
            <person name="Sterndorff E.B."/>
            <person name="Faurdal D."/>
            <person name="Vuksanovic O."/>
            <person name="Mourched A.-S."/>
            <person name="Charusanti P."/>
            <person name="Shaw S."/>
            <person name="Blin K."/>
            <person name="Weber T."/>
        </authorList>
    </citation>
    <scope>NUCLEOTIDE SEQUENCE [LARGE SCALE GENOMIC DNA]</scope>
    <source>
        <strain evidence="2 3">NBC_01413</strain>
    </source>
</reference>
<name>A0ABZ1N0Y0_9NOCA</name>
<evidence type="ECO:0000256" key="1">
    <source>
        <dbReference type="SAM" id="Phobius"/>
    </source>
</evidence>
<dbReference type="Proteomes" id="UP001621418">
    <property type="component" value="Chromosome"/>
</dbReference>
<sequence length="81" mass="7843">MTRALAAVPVTLAADASGILVTSVQLGTVVGIAGLGSVFFESVGTSASSAADAVAVVYLIGVAITLVAAVSAALAVRRISR</sequence>
<dbReference type="EMBL" id="CP109527">
    <property type="protein sequence ID" value="WTY33536.1"/>
    <property type="molecule type" value="Genomic_DNA"/>
</dbReference>
<gene>
    <name evidence="2" type="ORF">OG308_19565</name>
</gene>
<proteinExistence type="predicted"/>
<keyword evidence="1" id="KW-0472">Membrane</keyword>
<protein>
    <recommendedName>
        <fullName evidence="4">MFS transporter</fullName>
    </recommendedName>
</protein>
<evidence type="ECO:0008006" key="4">
    <source>
        <dbReference type="Google" id="ProtNLM"/>
    </source>
</evidence>
<feature type="transmembrane region" description="Helical" evidence="1">
    <location>
        <begin position="50"/>
        <end position="76"/>
    </location>
</feature>